<dbReference type="InterPro" id="IPR017853">
    <property type="entry name" value="GH"/>
</dbReference>
<dbReference type="Gramene" id="OE9A067597T1">
    <property type="protein sequence ID" value="OE9A067597C1"/>
    <property type="gene ID" value="OE9A067597"/>
</dbReference>
<evidence type="ECO:0000256" key="1">
    <source>
        <dbReference type="ARBA" id="ARBA00009800"/>
    </source>
</evidence>
<dbReference type="PANTHER" id="PTHR14363:SF13">
    <property type="entry name" value="OS07G0598400 PROTEIN"/>
    <property type="match status" value="1"/>
</dbReference>
<accession>A0A8S0SY98</accession>
<dbReference type="AlphaFoldDB" id="A0A8S0SY98"/>
<protein>
    <submittedName>
        <fullName evidence="2">Heparanase 2</fullName>
    </submittedName>
</protein>
<dbReference type="EMBL" id="CACTIH010005585">
    <property type="protein sequence ID" value="CAA2998228.1"/>
    <property type="molecule type" value="Genomic_DNA"/>
</dbReference>
<dbReference type="Proteomes" id="UP000594638">
    <property type="component" value="Unassembled WGS sequence"/>
</dbReference>
<sequence>MVTRFSQGNELCGTGVSARIQAEQYGKDVVALKNLVEELYPDPDTRPQVLGPAGFYDEKWFNRFLQATGPNVVDGLTHHIYNLGAGVDSTLINKVQDPFFLDQIAQTYKDISRSIQLFGPWAGAWVGEAGGAYNSGGKYVSHTFVDGFWYLDQLGMTSTFNHKVFCRQAFIGGNYALLNTTTFIPNPDYYGALLFHRLMGKNVLSVNHNGSPYLRAYSHCSKNSDGIAVLLINMSNSTTFEISVVNDFNFYPEDQIKTMDDSDGTEQREEYHLTPKDGNIQSDVVLLNGIPLKLTESSDIPSMNPKLVDASLPITVVPDSIVFATLKGFQAPACA</sequence>
<dbReference type="GO" id="GO:0016020">
    <property type="term" value="C:membrane"/>
    <property type="evidence" value="ECO:0007669"/>
    <property type="project" value="InterPro"/>
</dbReference>
<proteinExistence type="inferred from homology"/>
<dbReference type="GO" id="GO:0004566">
    <property type="term" value="F:beta-glucuronidase activity"/>
    <property type="evidence" value="ECO:0007669"/>
    <property type="project" value="TreeGrafter"/>
</dbReference>
<dbReference type="GO" id="GO:0009505">
    <property type="term" value="C:plant-type cell wall"/>
    <property type="evidence" value="ECO:0007669"/>
    <property type="project" value="TreeGrafter"/>
</dbReference>
<reference evidence="2 3" key="1">
    <citation type="submission" date="2019-12" db="EMBL/GenBank/DDBJ databases">
        <authorList>
            <person name="Alioto T."/>
            <person name="Alioto T."/>
            <person name="Gomez Garrido J."/>
        </authorList>
    </citation>
    <scope>NUCLEOTIDE SEQUENCE [LARGE SCALE GENOMIC DNA]</scope>
</reference>
<dbReference type="SUPFAM" id="SSF51445">
    <property type="entry name" value="(Trans)glycosidases"/>
    <property type="match status" value="1"/>
</dbReference>
<organism evidence="2 3">
    <name type="scientific">Olea europaea subsp. europaea</name>
    <dbReference type="NCBI Taxonomy" id="158383"/>
    <lineage>
        <taxon>Eukaryota</taxon>
        <taxon>Viridiplantae</taxon>
        <taxon>Streptophyta</taxon>
        <taxon>Embryophyta</taxon>
        <taxon>Tracheophyta</taxon>
        <taxon>Spermatophyta</taxon>
        <taxon>Magnoliopsida</taxon>
        <taxon>eudicotyledons</taxon>
        <taxon>Gunneridae</taxon>
        <taxon>Pentapetalae</taxon>
        <taxon>asterids</taxon>
        <taxon>lamiids</taxon>
        <taxon>Lamiales</taxon>
        <taxon>Oleaceae</taxon>
        <taxon>Oleeae</taxon>
        <taxon>Olea</taxon>
    </lineage>
</organism>
<dbReference type="PANTHER" id="PTHR14363">
    <property type="entry name" value="HEPARANASE-RELATED"/>
    <property type="match status" value="1"/>
</dbReference>
<comment type="similarity">
    <text evidence="1">Belongs to the glycosyl hydrolase 79 family.</text>
</comment>
<dbReference type="OrthoDB" id="726732at2759"/>
<evidence type="ECO:0000313" key="2">
    <source>
        <dbReference type="EMBL" id="CAA2998228.1"/>
    </source>
</evidence>
<dbReference type="Pfam" id="PF03662">
    <property type="entry name" value="Glyco_hydro_79n"/>
    <property type="match status" value="1"/>
</dbReference>
<name>A0A8S0SY98_OLEEU</name>
<dbReference type="Gene3D" id="3.20.20.80">
    <property type="entry name" value="Glycosidases"/>
    <property type="match status" value="1"/>
</dbReference>
<evidence type="ECO:0000313" key="3">
    <source>
        <dbReference type="Proteomes" id="UP000594638"/>
    </source>
</evidence>
<gene>
    <name evidence="2" type="ORF">OLEA9_A067597</name>
</gene>
<comment type="caution">
    <text evidence="2">The sequence shown here is derived from an EMBL/GenBank/DDBJ whole genome shotgun (WGS) entry which is preliminary data.</text>
</comment>
<dbReference type="InterPro" id="IPR005199">
    <property type="entry name" value="Glyco_hydro_79"/>
</dbReference>
<keyword evidence="3" id="KW-1185">Reference proteome</keyword>